<keyword evidence="4" id="KW-0808">Transferase</keyword>
<gene>
    <name evidence="11" type="ORF">HCN08_07540</name>
</gene>
<evidence type="ECO:0000259" key="9">
    <source>
        <dbReference type="Pfam" id="PF02384"/>
    </source>
</evidence>
<feature type="domain" description="DNA methylase adenine-specific" evidence="9">
    <location>
        <begin position="188"/>
        <end position="495"/>
    </location>
</feature>
<evidence type="ECO:0000256" key="4">
    <source>
        <dbReference type="ARBA" id="ARBA00022679"/>
    </source>
</evidence>
<dbReference type="PANTHER" id="PTHR42933">
    <property type="entry name" value="SLR6095 PROTEIN"/>
    <property type="match status" value="1"/>
</dbReference>
<dbReference type="InterPro" id="IPR003356">
    <property type="entry name" value="DNA_methylase_A-5"/>
</dbReference>
<dbReference type="InterPro" id="IPR051537">
    <property type="entry name" value="DNA_Adenine_Mtase"/>
</dbReference>
<protein>
    <recommendedName>
        <fullName evidence="2">site-specific DNA-methyltransferase (adenine-specific)</fullName>
        <ecNumber evidence="2">2.1.1.72</ecNumber>
    </recommendedName>
</protein>
<dbReference type="Pfam" id="PF02384">
    <property type="entry name" value="N6_Mtase"/>
    <property type="match status" value="1"/>
</dbReference>
<evidence type="ECO:0000256" key="1">
    <source>
        <dbReference type="ARBA" id="ARBA00006594"/>
    </source>
</evidence>
<dbReference type="PRINTS" id="PR00507">
    <property type="entry name" value="N12N6MTFRASE"/>
</dbReference>
<dbReference type="PANTHER" id="PTHR42933:SF3">
    <property type="entry name" value="TYPE I RESTRICTION ENZYME MJAVIII METHYLASE SUBUNIT"/>
    <property type="match status" value="1"/>
</dbReference>
<evidence type="ECO:0000256" key="7">
    <source>
        <dbReference type="ARBA" id="ARBA00047942"/>
    </source>
</evidence>
<feature type="domain" description="N6 adenine-specific DNA methyltransferase N-terminal" evidence="10">
    <location>
        <begin position="48"/>
        <end position="176"/>
    </location>
</feature>
<keyword evidence="3 11" id="KW-0489">Methyltransferase</keyword>
<dbReference type="InterPro" id="IPR029063">
    <property type="entry name" value="SAM-dependent_MTases_sf"/>
</dbReference>
<dbReference type="GO" id="GO:0008168">
    <property type="term" value="F:methyltransferase activity"/>
    <property type="evidence" value="ECO:0007669"/>
    <property type="project" value="UniProtKB-KW"/>
</dbReference>
<evidence type="ECO:0000259" key="10">
    <source>
        <dbReference type="Pfam" id="PF12161"/>
    </source>
</evidence>
<dbReference type="SUPFAM" id="SSF53335">
    <property type="entry name" value="S-adenosyl-L-methionine-dependent methyltransferases"/>
    <property type="match status" value="1"/>
</dbReference>
<evidence type="ECO:0000256" key="8">
    <source>
        <dbReference type="SAM" id="MobiDB-lite"/>
    </source>
</evidence>
<dbReference type="GO" id="GO:0032259">
    <property type="term" value="P:methylation"/>
    <property type="evidence" value="ECO:0007669"/>
    <property type="project" value="UniProtKB-KW"/>
</dbReference>
<evidence type="ECO:0000256" key="5">
    <source>
        <dbReference type="ARBA" id="ARBA00022691"/>
    </source>
</evidence>
<evidence type="ECO:0000256" key="2">
    <source>
        <dbReference type="ARBA" id="ARBA00011900"/>
    </source>
</evidence>
<comment type="caution">
    <text evidence="11">The sequence shown here is derived from an EMBL/GenBank/DDBJ whole genome shotgun (WGS) entry which is preliminary data.</text>
</comment>
<dbReference type="Gene3D" id="1.20.1260.30">
    <property type="match status" value="1"/>
</dbReference>
<accession>A0ABX0ZHN4</accession>
<evidence type="ECO:0000313" key="12">
    <source>
        <dbReference type="Proteomes" id="UP000734511"/>
    </source>
</evidence>
<keyword evidence="6" id="KW-0680">Restriction system</keyword>
<comment type="catalytic activity">
    <reaction evidence="7">
        <text>a 2'-deoxyadenosine in DNA + S-adenosyl-L-methionine = an N(6)-methyl-2'-deoxyadenosine in DNA + S-adenosyl-L-homocysteine + H(+)</text>
        <dbReference type="Rhea" id="RHEA:15197"/>
        <dbReference type="Rhea" id="RHEA-COMP:12418"/>
        <dbReference type="Rhea" id="RHEA-COMP:12419"/>
        <dbReference type="ChEBI" id="CHEBI:15378"/>
        <dbReference type="ChEBI" id="CHEBI:57856"/>
        <dbReference type="ChEBI" id="CHEBI:59789"/>
        <dbReference type="ChEBI" id="CHEBI:90615"/>
        <dbReference type="ChEBI" id="CHEBI:90616"/>
        <dbReference type="EC" id="2.1.1.72"/>
    </reaction>
</comment>
<dbReference type="Pfam" id="PF12161">
    <property type="entry name" value="HsdM_N"/>
    <property type="match status" value="1"/>
</dbReference>
<evidence type="ECO:0000256" key="6">
    <source>
        <dbReference type="ARBA" id="ARBA00022747"/>
    </source>
</evidence>
<dbReference type="Proteomes" id="UP000734511">
    <property type="component" value="Unassembled WGS sequence"/>
</dbReference>
<reference evidence="11 12" key="1">
    <citation type="submission" date="2020-03" db="EMBL/GenBank/DDBJ databases">
        <title>WGS of actinomycetes isolated from Thailand.</title>
        <authorList>
            <person name="Thawai C."/>
        </authorList>
    </citation>
    <scope>NUCLEOTIDE SEQUENCE [LARGE SCALE GENOMIC DNA]</scope>
    <source>
        <strain evidence="11 12">PRB2-1</strain>
    </source>
</reference>
<dbReference type="RefSeq" id="WP_167982132.1">
    <property type="nucleotide sequence ID" value="NZ_JAATEJ010000004.1"/>
</dbReference>
<dbReference type="EMBL" id="JAATEJ010000004">
    <property type="protein sequence ID" value="NJP43255.1"/>
    <property type="molecule type" value="Genomic_DNA"/>
</dbReference>
<sequence length="536" mass="60556">MNHQETIVVPRQSQSDQANHKSGAKQAGIDVLPGLELREPQHLEQRELESYLWGAATLLRGLIDAGDYKQFIFPLLFFKRISDVYDEEREEAIAAYGDHDLETVAKRENYRFQIPDGAHWEDVRSASADLGKALKQAMQQIESANPDQLTGVFGDAQWTNKERLSDETLRNLLEHFSTQVLSLSRVPEDELGRAYEFLVKKFADDSGHTAQEFYTNRTLVRLMARMLRPQPGESVYDPTCGTGGMLVTAAAEVKDQGEDHRRLGLFGQELNVMTSSIARMNLYLHGIEEFRIERGDTLADPLFFEGDRLRRFDVILANPPYSIKQWNRDLFTEDPYKRNIWGVPPQGRADYAFLQHIATSLNPDTGRCAILLPHGVLFRADERKMRQKLIESDLLECVLGLGPGLFYNSPMEACVVICRTRKPAKRRKKVLFIDAMHLIERTQGQSFLSEEHIAEILVAYEGFADIQGLSAVVSLESLIAAKADLAISRHVEKIPTGEMVGDSIPLPEAVSQWDGSMRDNMQAAKRAIARIRGDEE</sequence>
<name>A0ABX0ZHN4_9ACTN</name>
<dbReference type="EC" id="2.1.1.72" evidence="2"/>
<feature type="compositionally biased region" description="Polar residues" evidence="8">
    <location>
        <begin position="1"/>
        <end position="17"/>
    </location>
</feature>
<keyword evidence="12" id="KW-1185">Reference proteome</keyword>
<dbReference type="InterPro" id="IPR038333">
    <property type="entry name" value="T1MK-like_N_sf"/>
</dbReference>
<dbReference type="PROSITE" id="PS00092">
    <property type="entry name" value="N6_MTASE"/>
    <property type="match status" value="1"/>
</dbReference>
<dbReference type="Gene3D" id="3.40.50.150">
    <property type="entry name" value="Vaccinia Virus protein VP39"/>
    <property type="match status" value="1"/>
</dbReference>
<dbReference type="InterPro" id="IPR022749">
    <property type="entry name" value="D12N6_MeTrfase_N"/>
</dbReference>
<evidence type="ECO:0000313" key="11">
    <source>
        <dbReference type="EMBL" id="NJP43255.1"/>
    </source>
</evidence>
<evidence type="ECO:0000256" key="3">
    <source>
        <dbReference type="ARBA" id="ARBA00022603"/>
    </source>
</evidence>
<proteinExistence type="inferred from homology"/>
<feature type="region of interest" description="Disordered" evidence="8">
    <location>
        <begin position="1"/>
        <end position="25"/>
    </location>
</feature>
<organism evidence="11 12">
    <name type="scientific">Actinacidiphila epipremni</name>
    <dbReference type="NCBI Taxonomy" id="2053013"/>
    <lineage>
        <taxon>Bacteria</taxon>
        <taxon>Bacillati</taxon>
        <taxon>Actinomycetota</taxon>
        <taxon>Actinomycetes</taxon>
        <taxon>Kitasatosporales</taxon>
        <taxon>Streptomycetaceae</taxon>
        <taxon>Actinacidiphila</taxon>
    </lineage>
</organism>
<comment type="similarity">
    <text evidence="1">Belongs to the N(4)/N(6)-methyltransferase family.</text>
</comment>
<dbReference type="InterPro" id="IPR002052">
    <property type="entry name" value="DNA_methylase_N6_adenine_CS"/>
</dbReference>
<keyword evidence="5" id="KW-0949">S-adenosyl-L-methionine</keyword>